<evidence type="ECO:0000313" key="2">
    <source>
        <dbReference type="EMBL" id="VDL90621.1"/>
    </source>
</evidence>
<accession>A0A183SJ38</accession>
<name>A0A183SJ38_SCHSO</name>
<reference evidence="2 3" key="2">
    <citation type="submission" date="2018-11" db="EMBL/GenBank/DDBJ databases">
        <authorList>
            <consortium name="Pathogen Informatics"/>
        </authorList>
    </citation>
    <scope>NUCLEOTIDE SEQUENCE [LARGE SCALE GENOMIC DNA]</scope>
    <source>
        <strain evidence="2 3">NST_G2</strain>
    </source>
</reference>
<evidence type="ECO:0000313" key="3">
    <source>
        <dbReference type="Proteomes" id="UP000275846"/>
    </source>
</evidence>
<feature type="transmembrane region" description="Helical" evidence="1">
    <location>
        <begin position="299"/>
        <end position="318"/>
    </location>
</feature>
<keyword evidence="1" id="KW-0812">Transmembrane</keyword>
<dbReference type="EMBL" id="UYSU01032792">
    <property type="protein sequence ID" value="VDL90621.1"/>
    <property type="molecule type" value="Genomic_DNA"/>
</dbReference>
<proteinExistence type="predicted"/>
<feature type="transmembrane region" description="Helical" evidence="1">
    <location>
        <begin position="109"/>
        <end position="130"/>
    </location>
</feature>
<feature type="transmembrane region" description="Helical" evidence="1">
    <location>
        <begin position="45"/>
        <end position="72"/>
    </location>
</feature>
<sequence>MEMRRLTATLLGIAVTAIILALALPHWGCGNLIENCPRGYDRDAIIAVAALLIIGLACLLVVFIIDLVLICSSVVPAGLLTARFVLLYLGAGLILIAVIVFTAKRNALWSYFLAVIGAIFAVLVAILAIMSSRCVTGSERVVRKLASSTGTLIRLFSTQSRVLQLTFPNLRLSSSLDWFNLNGFNQSNVASEQKYYSIRPLSRVHATSNVEKVSGMEARRLTAFLLGLAISTIVLALVFPEWGCGNLLESCARGNDRDIIIAVAALLLIGLACLIIIFVIDLVLICSSLVPAGLITTRFLILYLGVASILTGILLFTAKITPRWSYFLAVVGGVFSVLVAILALMSSRCTTRTQRVIVRTAN</sequence>
<evidence type="ECO:0000313" key="4">
    <source>
        <dbReference type="WBParaSite" id="SSLN_0000438001-mRNA-1"/>
    </source>
</evidence>
<feature type="transmembrane region" description="Helical" evidence="1">
    <location>
        <begin position="84"/>
        <end position="103"/>
    </location>
</feature>
<keyword evidence="3" id="KW-1185">Reference proteome</keyword>
<keyword evidence="1" id="KW-1133">Transmembrane helix</keyword>
<dbReference type="WBParaSite" id="SSLN_0000438001-mRNA-1">
    <property type="protein sequence ID" value="SSLN_0000438001-mRNA-1"/>
    <property type="gene ID" value="SSLN_0000438001"/>
</dbReference>
<organism evidence="4">
    <name type="scientific">Schistocephalus solidus</name>
    <name type="common">Tapeworm</name>
    <dbReference type="NCBI Taxonomy" id="70667"/>
    <lineage>
        <taxon>Eukaryota</taxon>
        <taxon>Metazoa</taxon>
        <taxon>Spiralia</taxon>
        <taxon>Lophotrochozoa</taxon>
        <taxon>Platyhelminthes</taxon>
        <taxon>Cestoda</taxon>
        <taxon>Eucestoda</taxon>
        <taxon>Diphyllobothriidea</taxon>
        <taxon>Diphyllobothriidae</taxon>
        <taxon>Schistocephalus</taxon>
    </lineage>
</organism>
<dbReference type="Proteomes" id="UP000275846">
    <property type="component" value="Unassembled WGS sequence"/>
</dbReference>
<evidence type="ECO:0000256" key="1">
    <source>
        <dbReference type="SAM" id="Phobius"/>
    </source>
</evidence>
<dbReference type="AlphaFoldDB" id="A0A183SJ38"/>
<feature type="transmembrane region" description="Helical" evidence="1">
    <location>
        <begin position="221"/>
        <end position="239"/>
    </location>
</feature>
<feature type="transmembrane region" description="Helical" evidence="1">
    <location>
        <begin position="324"/>
        <end position="345"/>
    </location>
</feature>
<feature type="transmembrane region" description="Helical" evidence="1">
    <location>
        <begin position="259"/>
        <end position="287"/>
    </location>
</feature>
<keyword evidence="1" id="KW-0472">Membrane</keyword>
<protein>
    <submittedName>
        <fullName evidence="4">Neutral sphingomyelinase</fullName>
    </submittedName>
</protein>
<gene>
    <name evidence="2" type="ORF">SSLN_LOCUS4236</name>
</gene>
<reference evidence="4" key="1">
    <citation type="submission" date="2016-06" db="UniProtKB">
        <authorList>
            <consortium name="WormBaseParasite"/>
        </authorList>
    </citation>
    <scope>IDENTIFICATION</scope>
</reference>
<dbReference type="OrthoDB" id="6244800at2759"/>